<dbReference type="Proteomes" id="UP000886520">
    <property type="component" value="Chromosome 8"/>
</dbReference>
<keyword evidence="4" id="KW-1185">Reference proteome</keyword>
<dbReference type="FunFam" id="1.25.40.10:FF:000158">
    <property type="entry name" value="pentatricopeptide repeat-containing protein At2g33680"/>
    <property type="match status" value="1"/>
</dbReference>
<evidence type="ECO:0000313" key="4">
    <source>
        <dbReference type="Proteomes" id="UP000886520"/>
    </source>
</evidence>
<dbReference type="PROSITE" id="PS51375">
    <property type="entry name" value="PPR"/>
    <property type="match status" value="7"/>
</dbReference>
<dbReference type="GO" id="GO:0003723">
    <property type="term" value="F:RNA binding"/>
    <property type="evidence" value="ECO:0007669"/>
    <property type="project" value="InterPro"/>
</dbReference>
<dbReference type="Pfam" id="PF01535">
    <property type="entry name" value="PPR"/>
    <property type="match status" value="4"/>
</dbReference>
<dbReference type="Pfam" id="PF13041">
    <property type="entry name" value="PPR_2"/>
    <property type="match status" value="7"/>
</dbReference>
<dbReference type="OrthoDB" id="411857at2759"/>
<dbReference type="InterPro" id="IPR002885">
    <property type="entry name" value="PPR_rpt"/>
</dbReference>
<accession>A0A9D4UZI0</accession>
<dbReference type="InterPro" id="IPR011990">
    <property type="entry name" value="TPR-like_helical_dom_sf"/>
</dbReference>
<reference evidence="3" key="1">
    <citation type="submission" date="2021-01" db="EMBL/GenBank/DDBJ databases">
        <title>Adiantum capillus-veneris genome.</title>
        <authorList>
            <person name="Fang Y."/>
            <person name="Liao Q."/>
        </authorList>
    </citation>
    <scope>NUCLEOTIDE SEQUENCE</scope>
    <source>
        <strain evidence="3">H3</strain>
        <tissue evidence="3">Leaf</tissue>
    </source>
</reference>
<feature type="repeat" description="PPR" evidence="2">
    <location>
        <begin position="593"/>
        <end position="627"/>
    </location>
</feature>
<sequence>MSRTSLRPPKVSQRLLHEPALVTRLKLCAHQQDLLRGSILHSLIHEKGLLKNPFIGSSLVNLYAKCGALTKAKEVFDELPLQDVVTWTALIAGYAHHGHGQQALDLFEAMHHDGISPNAATFVCILTACGNMRAIEKGHEIHAEIVQKGLLDNNEILSTAVVDMYAKCGALGSAQLVFDEIFCRGTVLWTALITGYTQYGDCEKSVDFFKQMQLEGSFPNAITFACMLQAYGALGAGKQGMEIHSVVLKEGLLESDAVLGSALLEFYVKCGVLRKAHEVFDELPARDVVSWTGLITGYCHHGHGAEALHCFEQMKSEGVLPNAMTFACALKACGSIGAFEKGKLVHSEMVRQGLLGYDTVLGNALVDMYAKCGALNKAQEVFEDLEAQNVASWNALLSGYCQHAHGSEALHCFQQMQTTGLSPDSVTLLCVLQACASAGAVDKGKEIHARIVREDLLSANRLMGNALVDMYAKCGLLANAHKVFDELLVWDTVSWNAIIAGYCQHGYNEEALNCFERMQNEGLFPDAPTFARVLKVCGSIGAAEKGREIQLEIVRKGLLLKDLVLGTALVDMHAKCGELAEAKEVFDALPFKDVVAWTALISGYCQHGYFEESLNCYKLMQCIGISIDAMTLACILKACGKLGLAEKGKEVFMAFTKDGLWGEDFVLASALLDMYAKCGLIEKAQEVFTQLLKRDVVSWTTLISGYAQLGKQNLIHYCFDEMIEDGVVPNSITYMVMLNACSYLGLVSEGEHYFESMCTVYNIIPSTEHDNCMVSLFAESALFDKTKKMMTKEPLLNHLPAWLSLLGACQKWENTKLGDLAFSNAVKLNKKDALAFVRLCNLYASADMHRYTSLLIKDETEIQDNYWIDNCKSNGVIFHENKGLLETNVVSQ</sequence>
<protein>
    <recommendedName>
        <fullName evidence="5">Pentatricopeptide repeat-containing protein</fullName>
    </recommendedName>
</protein>
<dbReference type="Gene3D" id="1.25.40.10">
    <property type="entry name" value="Tetratricopeptide repeat domain"/>
    <property type="match status" value="6"/>
</dbReference>
<proteinExistence type="predicted"/>
<evidence type="ECO:0000256" key="1">
    <source>
        <dbReference type="ARBA" id="ARBA00022737"/>
    </source>
</evidence>
<feature type="repeat" description="PPR" evidence="2">
    <location>
        <begin position="83"/>
        <end position="117"/>
    </location>
</feature>
<feature type="repeat" description="PPR" evidence="2">
    <location>
        <begin position="491"/>
        <end position="525"/>
    </location>
</feature>
<dbReference type="GO" id="GO:0009451">
    <property type="term" value="P:RNA modification"/>
    <property type="evidence" value="ECO:0007669"/>
    <property type="project" value="InterPro"/>
</dbReference>
<evidence type="ECO:0000256" key="2">
    <source>
        <dbReference type="PROSITE-ProRule" id="PRU00708"/>
    </source>
</evidence>
<keyword evidence="1" id="KW-0677">Repeat</keyword>
<dbReference type="FunFam" id="1.25.40.10:FF:000144">
    <property type="entry name" value="Pentatricopeptide repeat-containing protein, mitochondrial"/>
    <property type="match status" value="1"/>
</dbReference>
<dbReference type="FunFam" id="1.25.40.10:FF:000031">
    <property type="entry name" value="Pentatricopeptide repeat-containing protein mitochondrial"/>
    <property type="match status" value="2"/>
</dbReference>
<dbReference type="GO" id="GO:0048731">
    <property type="term" value="P:system development"/>
    <property type="evidence" value="ECO:0007669"/>
    <property type="project" value="UniProtKB-ARBA"/>
</dbReference>
<comment type="caution">
    <text evidence="3">The sequence shown here is derived from an EMBL/GenBank/DDBJ whole genome shotgun (WGS) entry which is preliminary data.</text>
</comment>
<evidence type="ECO:0000313" key="3">
    <source>
        <dbReference type="EMBL" id="KAI5076844.1"/>
    </source>
</evidence>
<dbReference type="FunFam" id="1.25.40.10:FF:000285">
    <property type="entry name" value="Pentatricopeptide repeat-containing protein, chloroplastic"/>
    <property type="match status" value="1"/>
</dbReference>
<dbReference type="AlphaFoldDB" id="A0A9D4UZI0"/>
<feature type="repeat" description="PPR" evidence="2">
    <location>
        <begin position="389"/>
        <end position="423"/>
    </location>
</feature>
<feature type="repeat" description="PPR" evidence="2">
    <location>
        <begin position="287"/>
        <end position="321"/>
    </location>
</feature>
<dbReference type="EMBL" id="JABFUD020000008">
    <property type="protein sequence ID" value="KAI5076844.1"/>
    <property type="molecule type" value="Genomic_DNA"/>
</dbReference>
<gene>
    <name evidence="3" type="ORF">GOP47_0008909</name>
</gene>
<name>A0A9D4UZI0_ADICA</name>
<evidence type="ECO:0008006" key="5">
    <source>
        <dbReference type="Google" id="ProtNLM"/>
    </source>
</evidence>
<organism evidence="3 4">
    <name type="scientific">Adiantum capillus-veneris</name>
    <name type="common">Maidenhair fern</name>
    <dbReference type="NCBI Taxonomy" id="13818"/>
    <lineage>
        <taxon>Eukaryota</taxon>
        <taxon>Viridiplantae</taxon>
        <taxon>Streptophyta</taxon>
        <taxon>Embryophyta</taxon>
        <taxon>Tracheophyta</taxon>
        <taxon>Polypodiopsida</taxon>
        <taxon>Polypodiidae</taxon>
        <taxon>Polypodiales</taxon>
        <taxon>Pteridineae</taxon>
        <taxon>Pteridaceae</taxon>
        <taxon>Vittarioideae</taxon>
        <taxon>Adiantum</taxon>
    </lineage>
</organism>
<dbReference type="InterPro" id="IPR046960">
    <property type="entry name" value="PPR_At4g14850-like_plant"/>
</dbReference>
<dbReference type="NCBIfam" id="TIGR00756">
    <property type="entry name" value="PPR"/>
    <property type="match status" value="7"/>
</dbReference>
<dbReference type="PANTHER" id="PTHR47926">
    <property type="entry name" value="PENTATRICOPEPTIDE REPEAT-CONTAINING PROTEIN"/>
    <property type="match status" value="1"/>
</dbReference>
<feature type="repeat" description="PPR" evidence="2">
    <location>
        <begin position="185"/>
        <end position="219"/>
    </location>
</feature>
<dbReference type="FunFam" id="1.25.40.10:FF:000073">
    <property type="entry name" value="Pentatricopeptide repeat-containing protein chloroplastic"/>
    <property type="match status" value="1"/>
</dbReference>
<feature type="repeat" description="PPR" evidence="2">
    <location>
        <begin position="695"/>
        <end position="729"/>
    </location>
</feature>